<reference evidence="3 7" key="2">
    <citation type="submission" date="2018-09" db="EMBL/GenBank/DDBJ databases">
        <title>Complete genome sequence of Cupriavidus oxalaticus T2, a bacterium capable of phenol tolerance and degradation.</title>
        <authorList>
            <person name="Yan J."/>
        </authorList>
    </citation>
    <scope>NUCLEOTIDE SEQUENCE [LARGE SCALE GENOMIC DNA]</scope>
    <source>
        <strain evidence="3 7">T2</strain>
    </source>
</reference>
<dbReference type="PANTHER" id="PTHR42928">
    <property type="entry name" value="TRICARBOXYLATE-BINDING PROTEIN"/>
    <property type="match status" value="1"/>
</dbReference>
<comment type="similarity">
    <text evidence="1">Belongs to the UPF0065 (bug) family.</text>
</comment>
<evidence type="ECO:0000313" key="4">
    <source>
        <dbReference type="EMBL" id="QRQ91998.1"/>
    </source>
</evidence>
<feature type="chain" id="PRO_5044585783" evidence="2">
    <location>
        <begin position="33"/>
        <end position="338"/>
    </location>
</feature>
<dbReference type="RefSeq" id="WP_063242026.1">
    <property type="nucleotide sequence ID" value="NZ_CP032518.1"/>
</dbReference>
<dbReference type="PROSITE" id="PS51318">
    <property type="entry name" value="TAT"/>
    <property type="match status" value="1"/>
</dbReference>
<dbReference type="Pfam" id="PF03401">
    <property type="entry name" value="TctC"/>
    <property type="match status" value="1"/>
</dbReference>
<dbReference type="EMBL" id="OGUS01000136">
    <property type="protein sequence ID" value="SPC19417.1"/>
    <property type="molecule type" value="Genomic_DNA"/>
</dbReference>
<evidence type="ECO:0000313" key="3">
    <source>
        <dbReference type="EMBL" id="QEZ44734.1"/>
    </source>
</evidence>
<sequence>MYSLNRRRFLQLAGCAAGTSALGALGARPALAAETFPARPLALVVPYPAGGASDTSARIFGESISKSVRQQVVVENYGGGTGLIGANKVLAAPADGYTFFHGSINEVFLAPLLNPAARYKPQDFMLAAPISDANIVLMARNGLGADSLDKFLDLAKQSKAKPLTYATVGIDSIYHLMGDALAARLGAPLLHVPYKGGAPALQGLAGGEVDFAILPYQSSFDAMQQQGRLRILTSFSRALPPALKHIPLISQSRQIPDFEYTIGGGYFVKAGTPAERVTVLRKAIGEALSKPDILGKLEAEGRTVAKPIDSQAQANQAFDQYMTRVTQLIRSVGRKTNA</sequence>
<dbReference type="Gene3D" id="3.40.190.10">
    <property type="entry name" value="Periplasmic binding protein-like II"/>
    <property type="match status" value="1"/>
</dbReference>
<dbReference type="InterPro" id="IPR042100">
    <property type="entry name" value="Bug_dom1"/>
</dbReference>
<reference evidence="4 8" key="3">
    <citation type="submission" date="2021-02" db="EMBL/GenBank/DDBJ databases">
        <title>Complete Genome Sequence of Cupriavidus oxalaticus Strain Ox1, a Soil Oxalate-Degrading Species.</title>
        <authorList>
            <person name="Palmieri F."/>
            <person name="Udriet P."/>
            <person name="Deuasquier M."/>
            <person name="Beaudoing E."/>
            <person name="Johnson S.L."/>
            <person name="Davenport K.W."/>
            <person name="Chain P.S."/>
            <person name="Bindschedler S."/>
            <person name="Junier P."/>
        </authorList>
    </citation>
    <scope>NUCLEOTIDE SEQUENCE [LARGE SCALE GENOMIC DNA]</scope>
    <source>
        <strain evidence="4 8">Ox1</strain>
    </source>
</reference>
<gene>
    <name evidence="5" type="ORF">CO2235_MP130152</name>
    <name evidence="3" type="ORF">D2917_11135</name>
    <name evidence="4" type="ORF">JTE92_03470</name>
</gene>
<evidence type="ECO:0000313" key="5">
    <source>
        <dbReference type="EMBL" id="SPC19417.1"/>
    </source>
</evidence>
<dbReference type="InterPro" id="IPR005064">
    <property type="entry name" value="BUG"/>
</dbReference>
<dbReference type="OrthoDB" id="8678477at2"/>
<dbReference type="Gene3D" id="3.40.190.150">
    <property type="entry name" value="Bordetella uptake gene, domain 1"/>
    <property type="match status" value="1"/>
</dbReference>
<evidence type="ECO:0000256" key="1">
    <source>
        <dbReference type="ARBA" id="ARBA00006987"/>
    </source>
</evidence>
<dbReference type="CDD" id="cd07012">
    <property type="entry name" value="PBP2_Bug_TTT"/>
    <property type="match status" value="1"/>
</dbReference>
<evidence type="ECO:0000256" key="2">
    <source>
        <dbReference type="SAM" id="SignalP"/>
    </source>
</evidence>
<dbReference type="InterPro" id="IPR006311">
    <property type="entry name" value="TAT_signal"/>
</dbReference>
<evidence type="ECO:0000313" key="8">
    <source>
        <dbReference type="Proteomes" id="UP000623307"/>
    </source>
</evidence>
<evidence type="ECO:0000313" key="7">
    <source>
        <dbReference type="Proteomes" id="UP000325743"/>
    </source>
</evidence>
<geneLocation type="plasmid" evidence="6">
    <name>co2235_mp</name>
</geneLocation>
<dbReference type="SUPFAM" id="SSF53850">
    <property type="entry name" value="Periplasmic binding protein-like II"/>
    <property type="match status" value="1"/>
</dbReference>
<proteinExistence type="inferred from homology"/>
<organism evidence="3 7">
    <name type="scientific">Cupriavidus oxalaticus</name>
    <dbReference type="NCBI Taxonomy" id="96344"/>
    <lineage>
        <taxon>Bacteria</taxon>
        <taxon>Pseudomonadati</taxon>
        <taxon>Pseudomonadota</taxon>
        <taxon>Betaproteobacteria</taxon>
        <taxon>Burkholderiales</taxon>
        <taxon>Burkholderiaceae</taxon>
        <taxon>Cupriavidus</taxon>
    </lineage>
</organism>
<keyword evidence="2" id="KW-0732">Signal</keyword>
<protein>
    <submittedName>
        <fullName evidence="5">ABC transporter substrate-binding protein</fullName>
    </submittedName>
    <submittedName>
        <fullName evidence="3">Tripartite tricarboxylate transporter substrate binding protein</fullName>
    </submittedName>
</protein>
<dbReference type="Proteomes" id="UP000325743">
    <property type="component" value="Chromosome 1"/>
</dbReference>
<reference evidence="5 6" key="1">
    <citation type="submission" date="2018-01" db="EMBL/GenBank/DDBJ databases">
        <authorList>
            <person name="Clerissi C."/>
        </authorList>
    </citation>
    <scope>NUCLEOTIDE SEQUENCE [LARGE SCALE GENOMIC DNA]</scope>
    <source>
        <strain evidence="5">Cupriavidus oxalaticus LMG 2235</strain>
        <plasmid evidence="6">co2235_mp</plasmid>
    </source>
</reference>
<dbReference type="AlphaFoldDB" id="A0A375GHP8"/>
<accession>A0A375GHP8</accession>
<dbReference type="GeneID" id="303488560"/>
<feature type="signal peptide" evidence="2">
    <location>
        <begin position="1"/>
        <end position="32"/>
    </location>
</feature>
<keyword evidence="8" id="KW-1185">Reference proteome</keyword>
<dbReference type="PANTHER" id="PTHR42928:SF5">
    <property type="entry name" value="BLR1237 PROTEIN"/>
    <property type="match status" value="1"/>
</dbReference>
<evidence type="ECO:0000313" key="6">
    <source>
        <dbReference type="Proteomes" id="UP000256862"/>
    </source>
</evidence>
<dbReference type="Proteomes" id="UP000256862">
    <property type="component" value="Plasmid CO2235_mp"/>
</dbReference>
<dbReference type="EMBL" id="CP032518">
    <property type="protein sequence ID" value="QEZ44734.1"/>
    <property type="molecule type" value="Genomic_DNA"/>
</dbReference>
<name>A0A375GHP8_9BURK</name>
<dbReference type="Proteomes" id="UP000623307">
    <property type="component" value="Chromosome 1"/>
</dbReference>
<dbReference type="EMBL" id="CP069811">
    <property type="protein sequence ID" value="QRQ91998.1"/>
    <property type="molecule type" value="Genomic_DNA"/>
</dbReference>